<gene>
    <name evidence="1" type="ORF">PFISCL1PPCAC_22674</name>
</gene>
<evidence type="ECO:0000313" key="1">
    <source>
        <dbReference type="EMBL" id="GMT31377.1"/>
    </source>
</evidence>
<comment type="caution">
    <text evidence="1">The sequence shown here is derived from an EMBL/GenBank/DDBJ whole genome shotgun (WGS) entry which is preliminary data.</text>
</comment>
<organism evidence="1 2">
    <name type="scientific">Pristionchus fissidentatus</name>
    <dbReference type="NCBI Taxonomy" id="1538716"/>
    <lineage>
        <taxon>Eukaryota</taxon>
        <taxon>Metazoa</taxon>
        <taxon>Ecdysozoa</taxon>
        <taxon>Nematoda</taxon>
        <taxon>Chromadorea</taxon>
        <taxon>Rhabditida</taxon>
        <taxon>Rhabditina</taxon>
        <taxon>Diplogasteromorpha</taxon>
        <taxon>Diplogasteroidea</taxon>
        <taxon>Neodiplogasteridae</taxon>
        <taxon>Pristionchus</taxon>
    </lineage>
</organism>
<proteinExistence type="predicted"/>
<keyword evidence="2" id="KW-1185">Reference proteome</keyword>
<sequence length="69" mass="7225">VSSSLLLRKPLAGVPPAFHGAGWISENAGAPSLQVVGERLYRSLLDLDLIRPAAECAGCGGERGETHEK</sequence>
<feature type="non-terminal residue" evidence="1">
    <location>
        <position position="1"/>
    </location>
</feature>
<reference evidence="1" key="1">
    <citation type="submission" date="2023-10" db="EMBL/GenBank/DDBJ databases">
        <title>Genome assembly of Pristionchus species.</title>
        <authorList>
            <person name="Yoshida K."/>
            <person name="Sommer R.J."/>
        </authorList>
    </citation>
    <scope>NUCLEOTIDE SEQUENCE</scope>
    <source>
        <strain evidence="1">RS5133</strain>
    </source>
</reference>
<name>A0AAV5WNI9_9BILA</name>
<dbReference type="Proteomes" id="UP001432322">
    <property type="component" value="Unassembled WGS sequence"/>
</dbReference>
<accession>A0AAV5WNI9</accession>
<dbReference type="EMBL" id="BTSY01000006">
    <property type="protein sequence ID" value="GMT31377.1"/>
    <property type="molecule type" value="Genomic_DNA"/>
</dbReference>
<protein>
    <submittedName>
        <fullName evidence="1">Uncharacterized protein</fullName>
    </submittedName>
</protein>
<evidence type="ECO:0000313" key="2">
    <source>
        <dbReference type="Proteomes" id="UP001432322"/>
    </source>
</evidence>
<feature type="non-terminal residue" evidence="1">
    <location>
        <position position="69"/>
    </location>
</feature>
<dbReference type="AlphaFoldDB" id="A0AAV5WNI9"/>